<evidence type="ECO:0000313" key="6">
    <source>
        <dbReference type="EMBL" id="KAL0154352.1"/>
    </source>
</evidence>
<accession>A0ABD0MWK2</accession>
<dbReference type="FunFam" id="2.60.40.10:FF:000078">
    <property type="entry name" value="Neuronal cell adhesion molecule"/>
    <property type="match status" value="1"/>
</dbReference>
<protein>
    <recommendedName>
        <fullName evidence="5">Ig-like domain-containing protein</fullName>
    </recommendedName>
</protein>
<dbReference type="InterPro" id="IPR051170">
    <property type="entry name" value="Neural/epithelial_adhesion"/>
</dbReference>
<name>A0ABD0MWK2_CIRMR</name>
<dbReference type="PROSITE" id="PS50835">
    <property type="entry name" value="IG_LIKE"/>
    <property type="match status" value="2"/>
</dbReference>
<dbReference type="SMART" id="SM00408">
    <property type="entry name" value="IGc2"/>
    <property type="match status" value="2"/>
</dbReference>
<organism evidence="6 7">
    <name type="scientific">Cirrhinus mrigala</name>
    <name type="common">Mrigala</name>
    <dbReference type="NCBI Taxonomy" id="683832"/>
    <lineage>
        <taxon>Eukaryota</taxon>
        <taxon>Metazoa</taxon>
        <taxon>Chordata</taxon>
        <taxon>Craniata</taxon>
        <taxon>Vertebrata</taxon>
        <taxon>Euteleostomi</taxon>
        <taxon>Actinopterygii</taxon>
        <taxon>Neopterygii</taxon>
        <taxon>Teleostei</taxon>
        <taxon>Ostariophysi</taxon>
        <taxon>Cypriniformes</taxon>
        <taxon>Cyprinidae</taxon>
        <taxon>Labeoninae</taxon>
        <taxon>Labeonini</taxon>
        <taxon>Cirrhinus</taxon>
    </lineage>
</organism>
<dbReference type="SUPFAM" id="SSF48726">
    <property type="entry name" value="Immunoglobulin"/>
    <property type="match status" value="2"/>
</dbReference>
<dbReference type="InterPro" id="IPR003598">
    <property type="entry name" value="Ig_sub2"/>
</dbReference>
<dbReference type="SMART" id="SM00409">
    <property type="entry name" value="IG"/>
    <property type="match status" value="2"/>
</dbReference>
<proteinExistence type="predicted"/>
<dbReference type="FunFam" id="2.60.40.10:FF:000063">
    <property type="entry name" value="neural cell adhesion molecule L1"/>
    <property type="match status" value="1"/>
</dbReference>
<dbReference type="PANTHER" id="PTHR12231">
    <property type="entry name" value="CTX-RELATED TYPE I TRANSMEMBRANE PROTEIN"/>
    <property type="match status" value="1"/>
</dbReference>
<reference evidence="6 7" key="1">
    <citation type="submission" date="2024-05" db="EMBL/GenBank/DDBJ databases">
        <title>Genome sequencing and assembly of Indian major carp, Cirrhinus mrigala (Hamilton, 1822).</title>
        <authorList>
            <person name="Mohindra V."/>
            <person name="Chowdhury L.M."/>
            <person name="Lal K."/>
            <person name="Jena J.K."/>
        </authorList>
    </citation>
    <scope>NUCLEOTIDE SEQUENCE [LARGE SCALE GENOMIC DNA]</scope>
    <source>
        <strain evidence="6">CM1030</strain>
        <tissue evidence="6">Blood</tissue>
    </source>
</reference>
<gene>
    <name evidence="6" type="ORF">M9458_050318</name>
</gene>
<dbReference type="InterPro" id="IPR013783">
    <property type="entry name" value="Ig-like_fold"/>
</dbReference>
<dbReference type="Proteomes" id="UP001529510">
    <property type="component" value="Unassembled WGS sequence"/>
</dbReference>
<evidence type="ECO:0000313" key="7">
    <source>
        <dbReference type="Proteomes" id="UP001529510"/>
    </source>
</evidence>
<keyword evidence="7" id="KW-1185">Reference proteome</keyword>
<dbReference type="Pfam" id="PF13927">
    <property type="entry name" value="Ig_3"/>
    <property type="match status" value="1"/>
</dbReference>
<dbReference type="InterPro" id="IPR013098">
    <property type="entry name" value="Ig_I-set"/>
</dbReference>
<evidence type="ECO:0000256" key="3">
    <source>
        <dbReference type="ARBA" id="ARBA00023157"/>
    </source>
</evidence>
<keyword evidence="1" id="KW-0732">Signal</keyword>
<keyword evidence="2" id="KW-0677">Repeat</keyword>
<dbReference type="Pfam" id="PF07679">
    <property type="entry name" value="I-set"/>
    <property type="match status" value="1"/>
</dbReference>
<evidence type="ECO:0000256" key="1">
    <source>
        <dbReference type="ARBA" id="ARBA00022729"/>
    </source>
</evidence>
<dbReference type="AlphaFoldDB" id="A0ABD0MWK2"/>
<evidence type="ECO:0000256" key="4">
    <source>
        <dbReference type="ARBA" id="ARBA00023319"/>
    </source>
</evidence>
<dbReference type="InterPro" id="IPR036179">
    <property type="entry name" value="Ig-like_dom_sf"/>
</dbReference>
<evidence type="ECO:0000256" key="2">
    <source>
        <dbReference type="ARBA" id="ARBA00022737"/>
    </source>
</evidence>
<evidence type="ECO:0000259" key="5">
    <source>
        <dbReference type="PROSITE" id="PS50835"/>
    </source>
</evidence>
<dbReference type="EMBL" id="JAMKFB020000031">
    <property type="protein sequence ID" value="KAL0154352.1"/>
    <property type="molecule type" value="Genomic_DNA"/>
</dbReference>
<keyword evidence="3" id="KW-1015">Disulfide bond</keyword>
<dbReference type="PANTHER" id="PTHR12231:SF257">
    <property type="entry name" value="NEURAL CELL ADHESION MOLECULE L1-LIKE PROTEIN"/>
    <property type="match status" value="1"/>
</dbReference>
<dbReference type="InterPro" id="IPR007110">
    <property type="entry name" value="Ig-like_dom"/>
</dbReference>
<feature type="domain" description="Ig-like" evidence="5">
    <location>
        <begin position="22"/>
        <end position="96"/>
    </location>
</feature>
<feature type="domain" description="Ig-like" evidence="5">
    <location>
        <begin position="131"/>
        <end position="213"/>
    </location>
</feature>
<comment type="caution">
    <text evidence="6">The sequence shown here is derived from an EMBL/GenBank/DDBJ whole genome shotgun (WGS) entry which is preliminary data.</text>
</comment>
<dbReference type="InterPro" id="IPR003599">
    <property type="entry name" value="Ig_sub"/>
</dbReference>
<sequence length="230" mass="25848">MCDIDVFAPRNLVLAPKEMGVITCRATGHPKPTIRWLMNGLPIEGQAESFFFALFVTRRLEGDTLIFSEVQTGSSAVYQCNASNQHGYLLSNAFVNVLGEKMRNKASVHTGVVLHRKDERQTLCRRLVLTPPNIVYQIIMNKPALLECLTFGSPVPTITWFKDSRSSMLEGNAYVFHENGTLEIHMSQPTNSGKYTCVARNNLGISENHVYLEVKGERLSNEYLHRCSVL</sequence>
<dbReference type="Gene3D" id="2.60.40.10">
    <property type="entry name" value="Immunoglobulins"/>
    <property type="match status" value="2"/>
</dbReference>
<keyword evidence="4" id="KW-0393">Immunoglobulin domain</keyword>